<dbReference type="Gene3D" id="1.10.287.470">
    <property type="entry name" value="Helix hairpin bin"/>
    <property type="match status" value="1"/>
</dbReference>
<keyword evidence="5" id="KW-1185">Reference proteome</keyword>
<dbReference type="InterPro" id="IPR006143">
    <property type="entry name" value="RND_pump_MFP"/>
</dbReference>
<evidence type="ECO:0000259" key="3">
    <source>
        <dbReference type="Pfam" id="PF25917"/>
    </source>
</evidence>
<dbReference type="PROSITE" id="PS51257">
    <property type="entry name" value="PROKAR_LIPOPROTEIN"/>
    <property type="match status" value="1"/>
</dbReference>
<dbReference type="PANTHER" id="PTHR30469:SF20">
    <property type="entry name" value="EFFLUX RND TRANSPORTER PERIPLASMIC ADAPTOR SUBUNIT"/>
    <property type="match status" value="1"/>
</dbReference>
<evidence type="ECO:0000313" key="4">
    <source>
        <dbReference type="EMBL" id="GLX86568.1"/>
    </source>
</evidence>
<dbReference type="Proteomes" id="UP001157134">
    <property type="component" value="Unassembled WGS sequence"/>
</dbReference>
<dbReference type="NCBIfam" id="TIGR01730">
    <property type="entry name" value="RND_mfp"/>
    <property type="match status" value="1"/>
</dbReference>
<accession>A0ABQ6HEP9</accession>
<dbReference type="InterPro" id="IPR058624">
    <property type="entry name" value="MdtA-like_HH"/>
</dbReference>
<name>A0ABQ6HEP9_9GAMM</name>
<proteinExistence type="inferred from homology"/>
<dbReference type="PANTHER" id="PTHR30469">
    <property type="entry name" value="MULTIDRUG RESISTANCE PROTEIN MDTA"/>
    <property type="match status" value="1"/>
</dbReference>
<comment type="similarity">
    <text evidence="1">Belongs to the membrane fusion protein (MFP) (TC 8.A.1) family.</text>
</comment>
<evidence type="ECO:0000256" key="1">
    <source>
        <dbReference type="ARBA" id="ARBA00009477"/>
    </source>
</evidence>
<evidence type="ECO:0000259" key="2">
    <source>
        <dbReference type="Pfam" id="PF25876"/>
    </source>
</evidence>
<gene>
    <name evidence="4" type="ORF">tloyanaT_28210</name>
</gene>
<feature type="domain" description="Multidrug resistance protein MdtA-like barrel-sandwich hybrid" evidence="3">
    <location>
        <begin position="66"/>
        <end position="190"/>
    </location>
</feature>
<dbReference type="SUPFAM" id="SSF111369">
    <property type="entry name" value="HlyD-like secretion proteins"/>
    <property type="match status" value="1"/>
</dbReference>
<organism evidence="4 5">
    <name type="scientific">Thalassotalea loyana</name>
    <dbReference type="NCBI Taxonomy" id="280483"/>
    <lineage>
        <taxon>Bacteria</taxon>
        <taxon>Pseudomonadati</taxon>
        <taxon>Pseudomonadota</taxon>
        <taxon>Gammaproteobacteria</taxon>
        <taxon>Alteromonadales</taxon>
        <taxon>Colwelliaceae</taxon>
        <taxon>Thalassotalea</taxon>
    </lineage>
</organism>
<dbReference type="RefSeq" id="WP_284299721.1">
    <property type="nucleotide sequence ID" value="NZ_BSSV01000006.1"/>
</dbReference>
<reference evidence="4 5" key="1">
    <citation type="submission" date="2023-03" db="EMBL/GenBank/DDBJ databases">
        <title>Thalassotalea loyana LMG 22536T draft genome sequence.</title>
        <authorList>
            <person name="Sawabe T."/>
        </authorList>
    </citation>
    <scope>NUCLEOTIDE SEQUENCE [LARGE SCALE GENOMIC DNA]</scope>
    <source>
        <strain evidence="4 5">LMG 22536</strain>
    </source>
</reference>
<dbReference type="Pfam" id="PF25876">
    <property type="entry name" value="HH_MFP_RND"/>
    <property type="match status" value="1"/>
</dbReference>
<dbReference type="EMBL" id="BSSV01000006">
    <property type="protein sequence ID" value="GLX86568.1"/>
    <property type="molecule type" value="Genomic_DNA"/>
</dbReference>
<dbReference type="Gene3D" id="2.40.420.20">
    <property type="match status" value="1"/>
</dbReference>
<comment type="caution">
    <text evidence="4">The sequence shown here is derived from an EMBL/GenBank/DDBJ whole genome shotgun (WGS) entry which is preliminary data.</text>
</comment>
<keyword evidence="4" id="KW-0449">Lipoprotein</keyword>
<evidence type="ECO:0000313" key="5">
    <source>
        <dbReference type="Proteomes" id="UP001157134"/>
    </source>
</evidence>
<sequence>MKATPRLLSAVFVAVSMAGLVGCGEEKQEVVREVVRPVEFFTITSASSQYIQNFPALVAPSEESDLAFRVGGELVEVNVVAGSTVEKGDVIARIDPTDFKVKVNEAQAAYDLAQKTFDRQERMLNLELTSQADYDMAAAQLALSKASLDAAENNLKYTVLTAPYDGVISKVNVENREMIPNLLAQSKPIVNIQSQDGIDISFQLPESILSRIKNNAASYKPEITFTSSPSHKSKVFTAEFKEMDKTPDPKSRSYNVVLTMKNPQGINVVSGMTANVRIELDQVLEGLNPYALVPVESVFSPPNVDPAKKQFAVWKIDQETMKVNQQLVTIGDLTDQGIKVTSGLAAGDVIAAAGVHSLLENTTVRQWTKQRGI</sequence>
<feature type="domain" description="Multidrug resistance protein MdtA-like alpha-helical hairpin" evidence="2">
    <location>
        <begin position="99"/>
        <end position="158"/>
    </location>
</feature>
<dbReference type="Pfam" id="PF25917">
    <property type="entry name" value="BSH_RND"/>
    <property type="match status" value="1"/>
</dbReference>
<dbReference type="Gene3D" id="2.40.50.100">
    <property type="match status" value="1"/>
</dbReference>
<dbReference type="Gene3D" id="2.40.30.170">
    <property type="match status" value="1"/>
</dbReference>
<protein>
    <submittedName>
        <fullName evidence="4">Lipoprotein</fullName>
    </submittedName>
</protein>
<dbReference type="InterPro" id="IPR058625">
    <property type="entry name" value="MdtA-like_BSH"/>
</dbReference>